<dbReference type="AlphaFoldDB" id="A0A7R8UE31"/>
<organism evidence="3 4">
    <name type="scientific">Hermetia illucens</name>
    <name type="common">Black soldier fly</name>
    <dbReference type="NCBI Taxonomy" id="343691"/>
    <lineage>
        <taxon>Eukaryota</taxon>
        <taxon>Metazoa</taxon>
        <taxon>Ecdysozoa</taxon>
        <taxon>Arthropoda</taxon>
        <taxon>Hexapoda</taxon>
        <taxon>Insecta</taxon>
        <taxon>Pterygota</taxon>
        <taxon>Neoptera</taxon>
        <taxon>Endopterygota</taxon>
        <taxon>Diptera</taxon>
        <taxon>Brachycera</taxon>
        <taxon>Stratiomyomorpha</taxon>
        <taxon>Stratiomyidae</taxon>
        <taxon>Hermetiinae</taxon>
        <taxon>Hermetia</taxon>
    </lineage>
</organism>
<evidence type="ECO:0000259" key="2">
    <source>
        <dbReference type="PROSITE" id="PS51029"/>
    </source>
</evidence>
<feature type="region of interest" description="Disordered" evidence="1">
    <location>
        <begin position="242"/>
        <end position="264"/>
    </location>
</feature>
<evidence type="ECO:0000313" key="3">
    <source>
        <dbReference type="EMBL" id="CAD7078247.1"/>
    </source>
</evidence>
<dbReference type="Proteomes" id="UP000594454">
    <property type="component" value="Chromosome 1"/>
</dbReference>
<feature type="compositionally biased region" description="Low complexity" evidence="1">
    <location>
        <begin position="242"/>
        <end position="251"/>
    </location>
</feature>
<dbReference type="PANTHER" id="PTHR21505">
    <property type="entry name" value="MADF DOMAIN-CONTAINING PROTEIN-RELATED"/>
    <property type="match status" value="1"/>
</dbReference>
<dbReference type="InterPro" id="IPR006578">
    <property type="entry name" value="MADF-dom"/>
</dbReference>
<dbReference type="EMBL" id="LR899009">
    <property type="protein sequence ID" value="CAD7078247.1"/>
    <property type="molecule type" value="Genomic_DNA"/>
</dbReference>
<sequence length="281" mass="32076">MSLDSKETTLNFIEDYKLSEVLWKCDQKRYSNKQLRSDALHKLSEKYGADVKAIKCKIKNLRSHFCKEFQKTQTKKSGSGTNEVYESNWFTYKHLLFLKDVNVPLPTKDSIVEKNAQQGSNTHDIEETIADEGLEEMDTSNSFRKPAADGKITKKRRRNVTTNVSDEREEEAYNFMKAVSEMKTMDEYSAFGDYIAHKIRKLKSATLRCIAQNRINNIIFELEISHENDQGLILISSPSTASSSEQYSATPTPEPEPHPSSPIATMQYVNNNSVITELLNI</sequence>
<keyword evidence="4" id="KW-1185">Reference proteome</keyword>
<dbReference type="FunCoup" id="A0A7R8UE31">
    <property type="interactions" value="103"/>
</dbReference>
<dbReference type="InParanoid" id="A0A7R8UE31"/>
<protein>
    <recommendedName>
        <fullName evidence="2">MADF domain-containing protein</fullName>
    </recommendedName>
</protein>
<dbReference type="OrthoDB" id="10051975at2759"/>
<evidence type="ECO:0000256" key="1">
    <source>
        <dbReference type="SAM" id="MobiDB-lite"/>
    </source>
</evidence>
<gene>
    <name evidence="3" type="ORF">HERILL_LOCUS1527</name>
</gene>
<dbReference type="SMART" id="SM00595">
    <property type="entry name" value="MADF"/>
    <property type="match status" value="1"/>
</dbReference>
<feature type="domain" description="MADF" evidence="2">
    <location>
        <begin position="11"/>
        <end position="103"/>
    </location>
</feature>
<dbReference type="Pfam" id="PF10545">
    <property type="entry name" value="MADF_DNA_bdg"/>
    <property type="match status" value="1"/>
</dbReference>
<proteinExistence type="predicted"/>
<dbReference type="PROSITE" id="PS51029">
    <property type="entry name" value="MADF"/>
    <property type="match status" value="1"/>
</dbReference>
<dbReference type="PANTHER" id="PTHR21505:SF8">
    <property type="entry name" value="DPT-YFP REPRESSOR BY OVEREXPRESSION, ISOFORM D-RELATED"/>
    <property type="match status" value="1"/>
</dbReference>
<reference evidence="3 4" key="1">
    <citation type="submission" date="2020-11" db="EMBL/GenBank/DDBJ databases">
        <authorList>
            <person name="Wallbank WR R."/>
            <person name="Pardo Diaz C."/>
            <person name="Kozak K."/>
            <person name="Martin S."/>
            <person name="Jiggins C."/>
            <person name="Moest M."/>
            <person name="Warren A I."/>
            <person name="Generalovic N T."/>
            <person name="Byers J.R.P. K."/>
            <person name="Montejo-Kovacevich G."/>
            <person name="Yen C E."/>
        </authorList>
    </citation>
    <scope>NUCLEOTIDE SEQUENCE [LARGE SCALE GENOMIC DNA]</scope>
</reference>
<accession>A0A7R8UE31</accession>
<name>A0A7R8UE31_HERIL</name>
<evidence type="ECO:0000313" key="4">
    <source>
        <dbReference type="Proteomes" id="UP000594454"/>
    </source>
</evidence>